<name>A0ABS7E3B1_9GAMM</name>
<gene>
    <name evidence="1" type="ORF">K0625_10745</name>
</gene>
<protein>
    <recommendedName>
        <fullName evidence="3">Lantibiotic</fullName>
    </recommendedName>
</protein>
<organism evidence="1 2">
    <name type="scientific">Shewanella nanhaiensis</name>
    <dbReference type="NCBI Taxonomy" id="2864872"/>
    <lineage>
        <taxon>Bacteria</taxon>
        <taxon>Pseudomonadati</taxon>
        <taxon>Pseudomonadota</taxon>
        <taxon>Gammaproteobacteria</taxon>
        <taxon>Alteromonadales</taxon>
        <taxon>Shewanellaceae</taxon>
        <taxon>Shewanella</taxon>
    </lineage>
</organism>
<evidence type="ECO:0000313" key="1">
    <source>
        <dbReference type="EMBL" id="MBW8184154.1"/>
    </source>
</evidence>
<reference evidence="1 2" key="1">
    <citation type="submission" date="2021-07" db="EMBL/GenBank/DDBJ databases">
        <title>Shewanella sp. nov, isolated from SCS.</title>
        <authorList>
            <person name="Cao W.R."/>
        </authorList>
    </citation>
    <scope>NUCLEOTIDE SEQUENCE [LARGE SCALE GENOMIC DNA]</scope>
    <source>
        <strain evidence="1 2">NR704-98</strain>
    </source>
</reference>
<evidence type="ECO:0008006" key="3">
    <source>
        <dbReference type="Google" id="ProtNLM"/>
    </source>
</evidence>
<accession>A0ABS7E3B1</accession>
<dbReference type="Proteomes" id="UP001195963">
    <property type="component" value="Unassembled WGS sequence"/>
</dbReference>
<dbReference type="EMBL" id="JAHZST010000006">
    <property type="protein sequence ID" value="MBW8184154.1"/>
    <property type="molecule type" value="Genomic_DNA"/>
</dbReference>
<keyword evidence="2" id="KW-1185">Reference proteome</keyword>
<dbReference type="RefSeq" id="WP_220109681.1">
    <property type="nucleotide sequence ID" value="NZ_JAHZST010000006.1"/>
</dbReference>
<sequence>MEKIKTDHQQTQDEKFELIEEQLLINIAGGRSASFCSEPCLPGFCLPGEDLCISE</sequence>
<comment type="caution">
    <text evidence="1">The sequence shown here is derived from an EMBL/GenBank/DDBJ whole genome shotgun (WGS) entry which is preliminary data.</text>
</comment>
<evidence type="ECO:0000313" key="2">
    <source>
        <dbReference type="Proteomes" id="UP001195963"/>
    </source>
</evidence>
<proteinExistence type="predicted"/>